<comment type="caution">
    <text evidence="4">The sequence shown here is derived from an EMBL/GenBank/DDBJ whole genome shotgun (WGS) entry which is preliminary data.</text>
</comment>
<dbReference type="SUPFAM" id="SSF50978">
    <property type="entry name" value="WD40 repeat-like"/>
    <property type="match status" value="1"/>
</dbReference>
<dbReference type="SMART" id="SM00320">
    <property type="entry name" value="WD40"/>
    <property type="match status" value="5"/>
</dbReference>
<evidence type="ECO:0000256" key="1">
    <source>
        <dbReference type="ARBA" id="ARBA00022574"/>
    </source>
</evidence>
<evidence type="ECO:0000256" key="3">
    <source>
        <dbReference type="PROSITE-ProRule" id="PRU00221"/>
    </source>
</evidence>
<evidence type="ECO:0000256" key="2">
    <source>
        <dbReference type="ARBA" id="ARBA00022737"/>
    </source>
</evidence>
<dbReference type="InterPro" id="IPR036322">
    <property type="entry name" value="WD40_repeat_dom_sf"/>
</dbReference>
<protein>
    <submittedName>
        <fullName evidence="4">WD domain, G-beta repeat</fullName>
    </submittedName>
</protein>
<dbReference type="PANTHER" id="PTHR10971">
    <property type="entry name" value="MRNA EXPORT FACTOR AND BUB3"/>
    <property type="match status" value="1"/>
</dbReference>
<dbReference type="Pfam" id="PF00400">
    <property type="entry name" value="WD40"/>
    <property type="match status" value="1"/>
</dbReference>
<keyword evidence="5" id="KW-1185">Reference proteome</keyword>
<gene>
    <name evidence="4" type="ORF">J8273_7685</name>
</gene>
<accession>A0A8J6B5B4</accession>
<dbReference type="AlphaFoldDB" id="A0A8J6B5B4"/>
<organism evidence="4 5">
    <name type="scientific">Carpediemonas membranifera</name>
    <dbReference type="NCBI Taxonomy" id="201153"/>
    <lineage>
        <taxon>Eukaryota</taxon>
        <taxon>Metamonada</taxon>
        <taxon>Carpediemonas-like organisms</taxon>
        <taxon>Carpediemonas</taxon>
    </lineage>
</organism>
<feature type="repeat" description="WD" evidence="3">
    <location>
        <begin position="129"/>
        <end position="142"/>
    </location>
</feature>
<dbReference type="PROSITE" id="PS50082">
    <property type="entry name" value="WD_REPEATS_2"/>
    <property type="match status" value="1"/>
</dbReference>
<sequence length="354" mass="38900">MDKPQIVAACRQSVPYTVFSAKWIPGSSRIVVLGSRPKGTGVISVWRYHAGELELVKEHDKSHALRCGTFGASSKAPRTFATGDADGRICIYDVERWDTPTYMTRGHTKAIAAMAGVAGSNPACGAPELVTGSEDGCVHVWDPRQKGRPVASLVAEGDDAPQCWSVAFGNAFNADERCVAAGYASGDIKLYDLRMNTVTWETNVSNGVVSLQFDRPDIPMNKLVAATLEGHLHTFDMRTFNQAQGYAGLDTHFKDNFTVWDVAHMPQDRDVLMTGNGNGSMSLYHYKYPSQRWRETDAGKIGVVGEMEKLQNMAFSSQPIKSLDWSPDKRGALLWTSFDQTVSVGVVTRLKEVW</sequence>
<keyword evidence="2" id="KW-0677">Repeat</keyword>
<dbReference type="Proteomes" id="UP000717585">
    <property type="component" value="Unassembled WGS sequence"/>
</dbReference>
<dbReference type="InterPro" id="IPR015943">
    <property type="entry name" value="WD40/YVTN_repeat-like_dom_sf"/>
</dbReference>
<evidence type="ECO:0000313" key="5">
    <source>
        <dbReference type="Proteomes" id="UP000717585"/>
    </source>
</evidence>
<reference evidence="4" key="1">
    <citation type="submission" date="2021-05" db="EMBL/GenBank/DDBJ databases">
        <title>A free-living protist that lacks canonical eukaryotic 1 DNA replication and segregation systems.</title>
        <authorList>
            <person name="Salas-Leiva D.E."/>
            <person name="Tromer E.C."/>
            <person name="Curtis B.A."/>
            <person name="Jerlstrom-Hultqvist J."/>
            <person name="Kolisko M."/>
            <person name="Yi Z."/>
            <person name="Salas-Leiva J.S."/>
            <person name="Gallot-Lavallee L."/>
            <person name="Kops G.J.P.L."/>
            <person name="Archibald J.M."/>
            <person name="Simpson A.G.B."/>
            <person name="Roger A.J."/>
        </authorList>
    </citation>
    <scope>NUCLEOTIDE SEQUENCE</scope>
    <source>
        <strain evidence="4">BICM</strain>
    </source>
</reference>
<proteinExistence type="predicted"/>
<keyword evidence="1 3" id="KW-0853">WD repeat</keyword>
<dbReference type="OrthoDB" id="10248252at2759"/>
<dbReference type="Gene3D" id="2.130.10.10">
    <property type="entry name" value="YVTN repeat-like/Quinoprotein amine dehydrogenase"/>
    <property type="match status" value="1"/>
</dbReference>
<dbReference type="InterPro" id="IPR001680">
    <property type="entry name" value="WD40_rpt"/>
</dbReference>
<name>A0A8J6B5B4_9EUKA</name>
<evidence type="ECO:0000313" key="4">
    <source>
        <dbReference type="EMBL" id="KAG9390342.1"/>
    </source>
</evidence>
<dbReference type="EMBL" id="JAHDYR010000064">
    <property type="protein sequence ID" value="KAG9390342.1"/>
    <property type="molecule type" value="Genomic_DNA"/>
</dbReference>